<accession>T0IZW6</accession>
<dbReference type="SMART" id="SM00421">
    <property type="entry name" value="HTH_LUXR"/>
    <property type="match status" value="1"/>
</dbReference>
<comment type="caution">
    <text evidence="3">The sequence shown here is derived from an EMBL/GenBank/DDBJ whole genome shotgun (WGS) entry which is preliminary data.</text>
</comment>
<evidence type="ECO:0000256" key="1">
    <source>
        <dbReference type="SAM" id="Phobius"/>
    </source>
</evidence>
<feature type="transmembrane region" description="Helical" evidence="1">
    <location>
        <begin position="46"/>
        <end position="70"/>
    </location>
</feature>
<keyword evidence="4" id="KW-1185">Reference proteome</keyword>
<dbReference type="OrthoDB" id="8277135at2"/>
<feature type="domain" description="HTH luxR-type" evidence="2">
    <location>
        <begin position="101"/>
        <end position="158"/>
    </location>
</feature>
<dbReference type="SUPFAM" id="SSF46894">
    <property type="entry name" value="C-terminal effector domain of the bipartite response regulators"/>
    <property type="match status" value="1"/>
</dbReference>
<proteinExistence type="predicted"/>
<dbReference type="Proteomes" id="UP000015523">
    <property type="component" value="Unassembled WGS sequence"/>
</dbReference>
<dbReference type="eggNOG" id="COG2771">
    <property type="taxonomic scope" value="Bacteria"/>
</dbReference>
<gene>
    <name evidence="3" type="ORF">M529_21730</name>
</gene>
<organism evidence="3 4">
    <name type="scientific">Sphingobium ummariense RL-3</name>
    <dbReference type="NCBI Taxonomy" id="1346791"/>
    <lineage>
        <taxon>Bacteria</taxon>
        <taxon>Pseudomonadati</taxon>
        <taxon>Pseudomonadota</taxon>
        <taxon>Alphaproteobacteria</taxon>
        <taxon>Sphingomonadales</taxon>
        <taxon>Sphingomonadaceae</taxon>
        <taxon>Sphingobium</taxon>
    </lineage>
</organism>
<dbReference type="STRING" id="1346791.M529_21730"/>
<evidence type="ECO:0000313" key="4">
    <source>
        <dbReference type="Proteomes" id="UP000015523"/>
    </source>
</evidence>
<keyword evidence="1" id="KW-1133">Transmembrane helix</keyword>
<keyword evidence="1" id="KW-0812">Transmembrane</keyword>
<dbReference type="InterPro" id="IPR016032">
    <property type="entry name" value="Sig_transdc_resp-reg_C-effctor"/>
</dbReference>
<evidence type="ECO:0000259" key="2">
    <source>
        <dbReference type="SMART" id="SM00421"/>
    </source>
</evidence>
<dbReference type="Gene3D" id="1.10.10.10">
    <property type="entry name" value="Winged helix-like DNA-binding domain superfamily/Winged helix DNA-binding domain"/>
    <property type="match status" value="1"/>
</dbReference>
<feature type="transmembrane region" description="Helical" evidence="1">
    <location>
        <begin position="16"/>
        <end position="34"/>
    </location>
</feature>
<dbReference type="InterPro" id="IPR036388">
    <property type="entry name" value="WH-like_DNA-bd_sf"/>
</dbReference>
<evidence type="ECO:0000313" key="3">
    <source>
        <dbReference type="EMBL" id="EQB30077.1"/>
    </source>
</evidence>
<protein>
    <recommendedName>
        <fullName evidence="2">HTH luxR-type domain-containing protein</fullName>
    </recommendedName>
</protein>
<dbReference type="AlphaFoldDB" id="T0IZW6"/>
<dbReference type="PATRIC" id="fig|1346791.3.peg.4197"/>
<dbReference type="InterPro" id="IPR000792">
    <property type="entry name" value="Tscrpt_reg_LuxR_C"/>
</dbReference>
<reference evidence="3 4" key="1">
    <citation type="journal article" date="2013" name="Genome Announc.">
        <title>Draft Genome Sequence of Sphingobium ummariense Strain RL-3, a Hexachlorocyclohexane-Degrading Bacterium.</title>
        <authorList>
            <person name="Kohli P."/>
            <person name="Dua A."/>
            <person name="Sangwan N."/>
            <person name="Oldach P."/>
            <person name="Khurana J.P."/>
            <person name="Lal R."/>
        </authorList>
    </citation>
    <scope>NUCLEOTIDE SEQUENCE [LARGE SCALE GENOMIC DNA]</scope>
    <source>
        <strain evidence="3 4">RL-3</strain>
    </source>
</reference>
<dbReference type="GO" id="GO:0003677">
    <property type="term" value="F:DNA binding"/>
    <property type="evidence" value="ECO:0007669"/>
    <property type="project" value="InterPro"/>
</dbReference>
<name>T0IZW6_9SPHN</name>
<sequence>MRAHSFRAESGDGRSWTVAAIVGLQSLAAAFFVADAAGDLQRDGLSAHIAVEAPVAVSLLAGIAFGAWRLRTMLADARRRDAALAAASGALGEVIRAHFAQWGLTAAEADVALFALKGCDVAEIARLRSTAAGTVRAQLARAYAKAGVGSRAALVSLFIEDLLSGVPAPQRSARLDQHQAK</sequence>
<keyword evidence="1" id="KW-0472">Membrane</keyword>
<dbReference type="EMBL" id="AUWY01000127">
    <property type="protein sequence ID" value="EQB30077.1"/>
    <property type="molecule type" value="Genomic_DNA"/>
</dbReference>
<dbReference type="GO" id="GO:0006355">
    <property type="term" value="P:regulation of DNA-templated transcription"/>
    <property type="evidence" value="ECO:0007669"/>
    <property type="project" value="InterPro"/>
</dbReference>